<dbReference type="Proteomes" id="UP001497382">
    <property type="component" value="Unassembled WGS sequence"/>
</dbReference>
<gene>
    <name evidence="2" type="ORF">LARSCL_LOCUS6054</name>
</gene>
<reference evidence="2 3" key="1">
    <citation type="submission" date="2024-04" db="EMBL/GenBank/DDBJ databases">
        <authorList>
            <person name="Rising A."/>
            <person name="Reimegard J."/>
            <person name="Sonavane S."/>
            <person name="Akerstrom W."/>
            <person name="Nylinder S."/>
            <person name="Hedman E."/>
            <person name="Kallberg Y."/>
        </authorList>
    </citation>
    <scope>NUCLEOTIDE SEQUENCE [LARGE SCALE GENOMIC DNA]</scope>
</reference>
<organism evidence="2 3">
    <name type="scientific">Larinioides sclopetarius</name>
    <dbReference type="NCBI Taxonomy" id="280406"/>
    <lineage>
        <taxon>Eukaryota</taxon>
        <taxon>Metazoa</taxon>
        <taxon>Ecdysozoa</taxon>
        <taxon>Arthropoda</taxon>
        <taxon>Chelicerata</taxon>
        <taxon>Arachnida</taxon>
        <taxon>Araneae</taxon>
        <taxon>Araneomorphae</taxon>
        <taxon>Entelegynae</taxon>
        <taxon>Araneoidea</taxon>
        <taxon>Araneidae</taxon>
        <taxon>Larinioides</taxon>
    </lineage>
</organism>
<accession>A0AAV1ZJM6</accession>
<comment type="caution">
    <text evidence="2">The sequence shown here is derived from an EMBL/GenBank/DDBJ whole genome shotgun (WGS) entry which is preliminary data.</text>
</comment>
<dbReference type="EMBL" id="CAXIEN010000057">
    <property type="protein sequence ID" value="CAL1271845.1"/>
    <property type="molecule type" value="Genomic_DNA"/>
</dbReference>
<evidence type="ECO:0000313" key="2">
    <source>
        <dbReference type="EMBL" id="CAL1271845.1"/>
    </source>
</evidence>
<sequence>MVCLLISIIRLRYLQNLVRSQNQSRLQHQPPKWDGDKINS</sequence>
<name>A0AAV1ZJM6_9ARAC</name>
<evidence type="ECO:0008006" key="4">
    <source>
        <dbReference type="Google" id="ProtNLM"/>
    </source>
</evidence>
<protein>
    <recommendedName>
        <fullName evidence="4">ATP synthase F0 subunit 8</fullName>
    </recommendedName>
</protein>
<evidence type="ECO:0000256" key="1">
    <source>
        <dbReference type="SAM" id="MobiDB-lite"/>
    </source>
</evidence>
<keyword evidence="3" id="KW-1185">Reference proteome</keyword>
<evidence type="ECO:0000313" key="3">
    <source>
        <dbReference type="Proteomes" id="UP001497382"/>
    </source>
</evidence>
<proteinExistence type="predicted"/>
<feature type="compositionally biased region" description="Basic and acidic residues" evidence="1">
    <location>
        <begin position="31"/>
        <end position="40"/>
    </location>
</feature>
<feature type="region of interest" description="Disordered" evidence="1">
    <location>
        <begin position="21"/>
        <end position="40"/>
    </location>
</feature>
<dbReference type="AlphaFoldDB" id="A0AAV1ZJM6"/>